<dbReference type="EMBL" id="GG702529">
    <property type="protein sequence ID" value="KOB89484.1"/>
    <property type="molecule type" value="Genomic_DNA"/>
</dbReference>
<sequence length="59" mass="6756">MDISNNRANAVINKIETIHNKADINNNKKEIHTNLTENTNKKNNLGDNNRIDEDTTKHT</sequence>
<feature type="compositionally biased region" description="Basic and acidic residues" evidence="1">
    <location>
        <begin position="49"/>
        <end position="59"/>
    </location>
</feature>
<protein>
    <submittedName>
        <fullName evidence="2">Uncharacterized protein</fullName>
    </submittedName>
</protein>
<dbReference type="Proteomes" id="UP000054282">
    <property type="component" value="Unassembled WGS sequence"/>
</dbReference>
<dbReference type="AlphaFoldDB" id="A0A0L7M9E0"/>
<reference evidence="3" key="1">
    <citation type="submission" date="2006-09" db="EMBL/GenBank/DDBJ databases">
        <title>Annotation of Plasmodium falciparum Dd2.</title>
        <authorList>
            <consortium name="The Broad Institute Genome Sequencing Platform"/>
            <person name="Volkman S.K."/>
            <person name="Neafsey D.E."/>
            <person name="Dash A.P."/>
            <person name="Chitnis C.E."/>
            <person name="Hartl D.L."/>
            <person name="Young S.K."/>
            <person name="Zeng Q."/>
            <person name="Koehrsen M."/>
            <person name="Alvarado L."/>
            <person name="Berlin A."/>
            <person name="Borenstein D."/>
            <person name="Chapman S.B."/>
            <person name="Chen Z."/>
            <person name="Engels R."/>
            <person name="Freedman E."/>
            <person name="Gellesch M."/>
            <person name="Goldberg J."/>
            <person name="Griggs A."/>
            <person name="Gujja S."/>
            <person name="Heilman E.R."/>
            <person name="Heiman D.I."/>
            <person name="Howarth C."/>
            <person name="Jen D."/>
            <person name="Larson L."/>
            <person name="Mehta T."/>
            <person name="Neiman D."/>
            <person name="Park D."/>
            <person name="Pearson M."/>
            <person name="Roberts A."/>
            <person name="Saif S."/>
            <person name="Shea T."/>
            <person name="Shenoy N."/>
            <person name="Sisk P."/>
            <person name="Stolte C."/>
            <person name="Sykes S."/>
            <person name="Walk T."/>
            <person name="White J."/>
            <person name="Yandava C."/>
            <person name="Haas B."/>
            <person name="Henn M.R."/>
            <person name="Nusbaum C."/>
            <person name="Birren B."/>
        </authorList>
    </citation>
    <scope>NUCLEOTIDE SEQUENCE [LARGE SCALE GENOMIC DNA]</scope>
</reference>
<organism evidence="2 3">
    <name type="scientific">Plasmodium falciparum (isolate Dd2)</name>
    <dbReference type="NCBI Taxonomy" id="57267"/>
    <lineage>
        <taxon>Eukaryota</taxon>
        <taxon>Sar</taxon>
        <taxon>Alveolata</taxon>
        <taxon>Apicomplexa</taxon>
        <taxon>Aconoidasida</taxon>
        <taxon>Haemosporida</taxon>
        <taxon>Plasmodiidae</taxon>
        <taxon>Plasmodium</taxon>
        <taxon>Plasmodium (Laverania)</taxon>
    </lineage>
</organism>
<feature type="compositionally biased region" description="Low complexity" evidence="1">
    <location>
        <begin position="34"/>
        <end position="48"/>
    </location>
</feature>
<proteinExistence type="predicted"/>
<accession>A0A0L7M9E0</accession>
<evidence type="ECO:0000313" key="2">
    <source>
        <dbReference type="EMBL" id="KOB89484.1"/>
    </source>
</evidence>
<evidence type="ECO:0000313" key="3">
    <source>
        <dbReference type="Proteomes" id="UP000054282"/>
    </source>
</evidence>
<reference evidence="3" key="2">
    <citation type="submission" date="2006-09" db="EMBL/GenBank/DDBJ databases">
        <title>The genome sequence of Plasmodium falciparum Dd2.</title>
        <authorList>
            <consortium name="The Broad Institute Genome Sequencing Platform"/>
            <person name="Birren B."/>
            <person name="Lander E."/>
            <person name="Galagan J."/>
            <person name="Nusbaum C."/>
            <person name="Devon K."/>
            <person name="Henn M."/>
            <person name="Jaffe D."/>
            <person name="Butler J."/>
            <person name="Alvarez P."/>
            <person name="Gnerre S."/>
            <person name="Grabherr M."/>
            <person name="Kleber M."/>
            <person name="Mauceli E."/>
            <person name="Brockman W."/>
            <person name="MacCallum I.A."/>
            <person name="Rounsley S."/>
            <person name="Young S."/>
            <person name="LaButti K."/>
            <person name="Pushparaj V."/>
            <person name="DeCaprio D."/>
            <person name="Crawford M."/>
            <person name="Koehrsen M."/>
            <person name="Engels R."/>
            <person name="Montgomery P."/>
            <person name="Pearson M."/>
            <person name="Howarth C."/>
            <person name="Larson L."/>
            <person name="Luoma S."/>
            <person name="White J."/>
            <person name="Kodira C."/>
            <person name="Zeng Q."/>
            <person name="O'Leary S."/>
            <person name="Yandava C."/>
            <person name="Alvarado L."/>
            <person name="Wirth D."/>
            <person name="Volkman S."/>
            <person name="Hartl D."/>
        </authorList>
    </citation>
    <scope>NUCLEOTIDE SEQUENCE [LARGE SCALE GENOMIC DNA]</scope>
</reference>
<dbReference type="KEGG" id="pfd:PFDG_05033"/>
<name>A0A0L7M9E0_PLAF4</name>
<evidence type="ECO:0000256" key="1">
    <source>
        <dbReference type="SAM" id="MobiDB-lite"/>
    </source>
</evidence>
<feature type="region of interest" description="Disordered" evidence="1">
    <location>
        <begin position="34"/>
        <end position="59"/>
    </location>
</feature>
<gene>
    <name evidence="2" type="ORF">PFDG_05033</name>
</gene>